<proteinExistence type="predicted"/>
<dbReference type="SUPFAM" id="SSF52418">
    <property type="entry name" value="Nucleoside phosphorylase/phosphoribosyltransferase catalytic domain"/>
    <property type="match status" value="1"/>
</dbReference>
<protein>
    <submittedName>
        <fullName evidence="4">Anthranilate phosphoribosyltransferase 2</fullName>
        <ecNumber evidence="4">2.4.2.18</ecNumber>
    </submittedName>
</protein>
<keyword evidence="1 4" id="KW-0328">Glycosyltransferase</keyword>
<dbReference type="PANTHER" id="PTHR43285">
    <property type="entry name" value="ANTHRANILATE PHOSPHORIBOSYLTRANSFERASE"/>
    <property type="match status" value="1"/>
</dbReference>
<evidence type="ECO:0000313" key="4">
    <source>
        <dbReference type="EMBL" id="OIQ80192.1"/>
    </source>
</evidence>
<dbReference type="NCBIfam" id="NF006005">
    <property type="entry name" value="PRK08136.1"/>
    <property type="match status" value="1"/>
</dbReference>
<dbReference type="PANTHER" id="PTHR43285:SF4">
    <property type="entry name" value="TRANSFERASE"/>
    <property type="match status" value="1"/>
</dbReference>
<feature type="domain" description="Glycosyl transferase family 3 N-terminal" evidence="3">
    <location>
        <begin position="1"/>
        <end position="37"/>
    </location>
</feature>
<dbReference type="SUPFAM" id="SSF47648">
    <property type="entry name" value="Nucleoside phosphorylase/phosphoribosyltransferase N-terminal domain"/>
    <property type="match status" value="1"/>
</dbReference>
<dbReference type="Gene3D" id="3.40.1030.10">
    <property type="entry name" value="Nucleoside phosphorylase/phosphoribosyltransferase catalytic domain"/>
    <property type="match status" value="1"/>
</dbReference>
<organism evidence="4">
    <name type="scientific">mine drainage metagenome</name>
    <dbReference type="NCBI Taxonomy" id="410659"/>
    <lineage>
        <taxon>unclassified sequences</taxon>
        <taxon>metagenomes</taxon>
        <taxon>ecological metagenomes</taxon>
    </lineage>
</organism>
<evidence type="ECO:0000259" key="3">
    <source>
        <dbReference type="Pfam" id="PF02885"/>
    </source>
</evidence>
<dbReference type="EMBL" id="MLJW01001095">
    <property type="protein sequence ID" value="OIQ80192.1"/>
    <property type="molecule type" value="Genomic_DNA"/>
</dbReference>
<dbReference type="GO" id="GO:0004048">
    <property type="term" value="F:anthranilate phosphoribosyltransferase activity"/>
    <property type="evidence" value="ECO:0007669"/>
    <property type="project" value="UniProtKB-EC"/>
</dbReference>
<accession>A0A1J5Q9X2</accession>
<dbReference type="Gene3D" id="1.20.970.10">
    <property type="entry name" value="Transferase, Pyrimidine Nucleoside Phosphorylase, Chain C"/>
    <property type="match status" value="1"/>
</dbReference>
<sequence>MLDGQVPELELGALLVAFRIKGESAAEMLGFYRAMASRLPRLLPPAGEPLPVILPSYNGARRQGNLTPLLALLLQKAGVPVLVHGVRMDPKRVTSMEVFARLGVPAAGSMADVQSRLDAGEVGFVPIDVLSPGLDALLQLRWRLGVRNSTHTLVKLADPFGNHSLRLVSVSHPEYVDRMAAFFLDTEASALLLRGTEGEAYANPKRCPRMEWFETGQRQVLAEAEEGVIASVPQMPEAMDAAVTADWIRRALAGEVPVPRPILIQLACCLVAARAVPDMAAALDLAVPG</sequence>
<dbReference type="AlphaFoldDB" id="A0A1J5Q9X2"/>
<dbReference type="Pfam" id="PF02885">
    <property type="entry name" value="Glycos_trans_3N"/>
    <property type="match status" value="1"/>
</dbReference>
<evidence type="ECO:0000256" key="1">
    <source>
        <dbReference type="ARBA" id="ARBA00022676"/>
    </source>
</evidence>
<dbReference type="InterPro" id="IPR005940">
    <property type="entry name" value="Anthranilate_Pribosyl_Tfrase"/>
</dbReference>
<dbReference type="GO" id="GO:0000162">
    <property type="term" value="P:L-tryptophan biosynthetic process"/>
    <property type="evidence" value="ECO:0007669"/>
    <property type="project" value="InterPro"/>
</dbReference>
<dbReference type="InterPro" id="IPR017459">
    <property type="entry name" value="Glycosyl_Trfase_fam3_N_dom"/>
</dbReference>
<name>A0A1J5Q9X2_9ZZZZ</name>
<evidence type="ECO:0000256" key="2">
    <source>
        <dbReference type="ARBA" id="ARBA00022679"/>
    </source>
</evidence>
<reference evidence="4" key="1">
    <citation type="submission" date="2016-10" db="EMBL/GenBank/DDBJ databases">
        <title>Sequence of Gallionella enrichment culture.</title>
        <authorList>
            <person name="Poehlein A."/>
            <person name="Muehling M."/>
            <person name="Daniel R."/>
        </authorList>
    </citation>
    <scope>NUCLEOTIDE SEQUENCE</scope>
</reference>
<dbReference type="InterPro" id="IPR035902">
    <property type="entry name" value="Nuc_phospho_transferase"/>
</dbReference>
<dbReference type="EC" id="2.4.2.18" evidence="4"/>
<keyword evidence="2 4" id="KW-0808">Transferase</keyword>
<dbReference type="InterPro" id="IPR036320">
    <property type="entry name" value="Glycosyl_Trfase_fam3_N_dom_sf"/>
</dbReference>
<gene>
    <name evidence="4" type="primary">trpD2</name>
    <name evidence="4" type="ORF">GALL_380540</name>
</gene>
<dbReference type="GO" id="GO:0005829">
    <property type="term" value="C:cytosol"/>
    <property type="evidence" value="ECO:0007669"/>
    <property type="project" value="TreeGrafter"/>
</dbReference>
<comment type="caution">
    <text evidence="4">The sequence shown here is derived from an EMBL/GenBank/DDBJ whole genome shotgun (WGS) entry which is preliminary data.</text>
</comment>